<accession>A0ACB9G8H9</accession>
<protein>
    <submittedName>
        <fullName evidence="1">Uncharacterized protein</fullName>
    </submittedName>
</protein>
<dbReference type="EMBL" id="CM042010">
    <property type="protein sequence ID" value="KAI3779386.1"/>
    <property type="molecule type" value="Genomic_DNA"/>
</dbReference>
<name>A0ACB9G8H9_CICIN</name>
<evidence type="ECO:0000313" key="1">
    <source>
        <dbReference type="EMBL" id="KAI3779386.1"/>
    </source>
</evidence>
<dbReference type="Proteomes" id="UP001055811">
    <property type="component" value="Linkage Group LG02"/>
</dbReference>
<sequence>MKKRKSERRNQFLEVLEQLQKIQMEIYNTSLNTILDETDLSLRNLQELQTKLQSLQKEKTHLLTGSDTSLEIAIEAIESGAVDDGIVETLAMKTVTWENERGVEFIYDGVRLLSMLEDYKILRQEKEEERKRQRDQNLKRLLSAKELLKHLFIKNARKNPRLPERISDQSFKSVKMGNDLEMVRKVSGKGQIP</sequence>
<evidence type="ECO:0000313" key="2">
    <source>
        <dbReference type="Proteomes" id="UP001055811"/>
    </source>
</evidence>
<comment type="caution">
    <text evidence="1">The sequence shown here is derived from an EMBL/GenBank/DDBJ whole genome shotgun (WGS) entry which is preliminary data.</text>
</comment>
<reference evidence="2" key="1">
    <citation type="journal article" date="2022" name="Mol. Ecol. Resour.">
        <title>The genomes of chicory, endive, great burdock and yacon provide insights into Asteraceae palaeo-polyploidization history and plant inulin production.</title>
        <authorList>
            <person name="Fan W."/>
            <person name="Wang S."/>
            <person name="Wang H."/>
            <person name="Wang A."/>
            <person name="Jiang F."/>
            <person name="Liu H."/>
            <person name="Zhao H."/>
            <person name="Xu D."/>
            <person name="Zhang Y."/>
        </authorList>
    </citation>
    <scope>NUCLEOTIDE SEQUENCE [LARGE SCALE GENOMIC DNA]</scope>
    <source>
        <strain evidence="2">cv. Punajuju</strain>
    </source>
</reference>
<gene>
    <name evidence="1" type="ORF">L2E82_09102</name>
</gene>
<reference evidence="1 2" key="2">
    <citation type="journal article" date="2022" name="Mol. Ecol. Resour.">
        <title>The genomes of chicory, endive, great burdock and yacon provide insights into Asteraceae paleo-polyploidization history and plant inulin production.</title>
        <authorList>
            <person name="Fan W."/>
            <person name="Wang S."/>
            <person name="Wang H."/>
            <person name="Wang A."/>
            <person name="Jiang F."/>
            <person name="Liu H."/>
            <person name="Zhao H."/>
            <person name="Xu D."/>
            <person name="Zhang Y."/>
        </authorList>
    </citation>
    <scope>NUCLEOTIDE SEQUENCE [LARGE SCALE GENOMIC DNA]</scope>
    <source>
        <strain evidence="2">cv. Punajuju</strain>
        <tissue evidence="1">Leaves</tissue>
    </source>
</reference>
<keyword evidence="2" id="KW-1185">Reference proteome</keyword>
<organism evidence="1 2">
    <name type="scientific">Cichorium intybus</name>
    <name type="common">Chicory</name>
    <dbReference type="NCBI Taxonomy" id="13427"/>
    <lineage>
        <taxon>Eukaryota</taxon>
        <taxon>Viridiplantae</taxon>
        <taxon>Streptophyta</taxon>
        <taxon>Embryophyta</taxon>
        <taxon>Tracheophyta</taxon>
        <taxon>Spermatophyta</taxon>
        <taxon>Magnoliopsida</taxon>
        <taxon>eudicotyledons</taxon>
        <taxon>Gunneridae</taxon>
        <taxon>Pentapetalae</taxon>
        <taxon>asterids</taxon>
        <taxon>campanulids</taxon>
        <taxon>Asterales</taxon>
        <taxon>Asteraceae</taxon>
        <taxon>Cichorioideae</taxon>
        <taxon>Cichorieae</taxon>
        <taxon>Cichoriinae</taxon>
        <taxon>Cichorium</taxon>
    </lineage>
</organism>
<proteinExistence type="predicted"/>